<proteinExistence type="predicted"/>
<protein>
    <submittedName>
        <fullName evidence="1">Uncharacterized protein</fullName>
    </submittedName>
</protein>
<sequence>MVVSNGRIPLVVHAAPGKVKMGAKIIVIINIISVVGKLGTVKNANNINTVFNPK</sequence>
<accession>X1E6A5</accession>
<dbReference type="AlphaFoldDB" id="X1E6A5"/>
<evidence type="ECO:0000313" key="1">
    <source>
        <dbReference type="EMBL" id="GAH12719.1"/>
    </source>
</evidence>
<organism evidence="1">
    <name type="scientific">marine sediment metagenome</name>
    <dbReference type="NCBI Taxonomy" id="412755"/>
    <lineage>
        <taxon>unclassified sequences</taxon>
        <taxon>metagenomes</taxon>
        <taxon>ecological metagenomes</taxon>
    </lineage>
</organism>
<gene>
    <name evidence="1" type="ORF">S01H4_64685</name>
</gene>
<dbReference type="EMBL" id="BART01039312">
    <property type="protein sequence ID" value="GAH12719.1"/>
    <property type="molecule type" value="Genomic_DNA"/>
</dbReference>
<name>X1E6A5_9ZZZZ</name>
<reference evidence="1" key="1">
    <citation type="journal article" date="2014" name="Front. Microbiol.">
        <title>High frequency of phylogenetically diverse reductive dehalogenase-homologous genes in deep subseafloor sedimentary metagenomes.</title>
        <authorList>
            <person name="Kawai M."/>
            <person name="Futagami T."/>
            <person name="Toyoda A."/>
            <person name="Takaki Y."/>
            <person name="Nishi S."/>
            <person name="Hori S."/>
            <person name="Arai W."/>
            <person name="Tsubouchi T."/>
            <person name="Morono Y."/>
            <person name="Uchiyama I."/>
            <person name="Ito T."/>
            <person name="Fujiyama A."/>
            <person name="Inagaki F."/>
            <person name="Takami H."/>
        </authorList>
    </citation>
    <scope>NUCLEOTIDE SEQUENCE</scope>
    <source>
        <strain evidence="1">Expedition CK06-06</strain>
    </source>
</reference>
<comment type="caution">
    <text evidence="1">The sequence shown here is derived from an EMBL/GenBank/DDBJ whole genome shotgun (WGS) entry which is preliminary data.</text>
</comment>